<name>A0A2I8VRQ8_9EURY</name>
<dbReference type="GeneID" id="35595212"/>
<dbReference type="EMBL" id="CP026313">
    <property type="protein sequence ID" value="AUV84592.1"/>
    <property type="molecule type" value="Genomic_DNA"/>
</dbReference>
<dbReference type="AlphaFoldDB" id="A0A2I8VRQ8"/>
<dbReference type="KEGG" id="srub:C2R22_23930"/>
<organism evidence="1 2">
    <name type="scientific">Salinigranum rubrum</name>
    <dbReference type="NCBI Taxonomy" id="755307"/>
    <lineage>
        <taxon>Archaea</taxon>
        <taxon>Methanobacteriati</taxon>
        <taxon>Methanobacteriota</taxon>
        <taxon>Stenosarchaea group</taxon>
        <taxon>Halobacteria</taxon>
        <taxon>Halobacteriales</taxon>
        <taxon>Haloferacaceae</taxon>
        <taxon>Salinigranum</taxon>
    </lineage>
</organism>
<dbReference type="RefSeq" id="WP_103428271.1">
    <property type="nucleotide sequence ID" value="NZ_CP026313.1"/>
</dbReference>
<keyword evidence="1" id="KW-0614">Plasmid</keyword>
<geneLocation type="plasmid" evidence="1">
    <name>unnamed4</name>
</geneLocation>
<protein>
    <submittedName>
        <fullName evidence="1">Transcriptional regulator</fullName>
    </submittedName>
</protein>
<sequence>MTRAVILDQFACDVADVIPQIDATAEHHRWQPGIGAFDEEDQVDRLVERLGQQSTSYDVTETEVPYPNSGQRCDILLESDGSKIPVEAKLLRFYRDNGDIEPAAYSTVYSPFSNSLVADAKKLAESGFETGGGLLGLYYEPADGPFPLMDATKLAEKVVRDVAYWYDLPLKTRTIAEFTGLRHPVHQQGFVITWELTE</sequence>
<evidence type="ECO:0000313" key="1">
    <source>
        <dbReference type="EMBL" id="AUV84592.1"/>
    </source>
</evidence>
<dbReference type="OrthoDB" id="193791at2157"/>
<evidence type="ECO:0000313" key="2">
    <source>
        <dbReference type="Proteomes" id="UP000236584"/>
    </source>
</evidence>
<reference evidence="1 2" key="1">
    <citation type="submission" date="2018-01" db="EMBL/GenBank/DDBJ databases">
        <title>Complete genome sequence of Salinigranum rubrum GX10T, an extremely halophilic archaeon isolated from a marine solar saltern.</title>
        <authorList>
            <person name="Han S."/>
        </authorList>
    </citation>
    <scope>NUCLEOTIDE SEQUENCE [LARGE SCALE GENOMIC DNA]</scope>
    <source>
        <strain evidence="1 2">GX10</strain>
        <plasmid evidence="2">Plasmid unnamed4</plasmid>
    </source>
</reference>
<proteinExistence type="predicted"/>
<accession>A0A2I8VRQ8</accession>
<keyword evidence="2" id="KW-1185">Reference proteome</keyword>
<dbReference type="Proteomes" id="UP000236584">
    <property type="component" value="Plasmid unnamed4"/>
</dbReference>
<gene>
    <name evidence="1" type="ORF">C2R22_23930</name>
</gene>